<accession>A0A3M0IXB6</accession>
<dbReference type="SUPFAM" id="SSF58069">
    <property type="entry name" value="Virus ectodomain"/>
    <property type="match status" value="1"/>
</dbReference>
<feature type="transmembrane region" description="Helical" evidence="1">
    <location>
        <begin position="31"/>
        <end position="51"/>
    </location>
</feature>
<dbReference type="EMBL" id="QRBI01000220">
    <property type="protein sequence ID" value="RMB92600.1"/>
    <property type="molecule type" value="Genomic_DNA"/>
</dbReference>
<evidence type="ECO:0000313" key="3">
    <source>
        <dbReference type="Proteomes" id="UP000269221"/>
    </source>
</evidence>
<keyword evidence="1" id="KW-1133">Transmembrane helix</keyword>
<reference evidence="2 3" key="1">
    <citation type="submission" date="2018-07" db="EMBL/GenBank/DDBJ databases">
        <title>A high quality draft genome assembly of the barn swallow (H. rustica rustica).</title>
        <authorList>
            <person name="Formenti G."/>
            <person name="Chiara M."/>
            <person name="Poveda L."/>
            <person name="Francoijs K.-J."/>
            <person name="Bonisoli-Alquati A."/>
            <person name="Canova L."/>
            <person name="Gianfranceschi L."/>
            <person name="Horner D.S."/>
            <person name="Saino N."/>
        </authorList>
    </citation>
    <scope>NUCLEOTIDE SEQUENCE [LARGE SCALE GENOMIC DNA]</scope>
    <source>
        <strain evidence="2">Chelidonia</strain>
        <tissue evidence="2">Blood</tissue>
    </source>
</reference>
<organism evidence="2 3">
    <name type="scientific">Hirundo rustica rustica</name>
    <dbReference type="NCBI Taxonomy" id="333673"/>
    <lineage>
        <taxon>Eukaryota</taxon>
        <taxon>Metazoa</taxon>
        <taxon>Chordata</taxon>
        <taxon>Craniata</taxon>
        <taxon>Vertebrata</taxon>
        <taxon>Euteleostomi</taxon>
        <taxon>Archelosauria</taxon>
        <taxon>Archosauria</taxon>
        <taxon>Dinosauria</taxon>
        <taxon>Saurischia</taxon>
        <taxon>Theropoda</taxon>
        <taxon>Coelurosauria</taxon>
        <taxon>Aves</taxon>
        <taxon>Neognathae</taxon>
        <taxon>Neoaves</taxon>
        <taxon>Telluraves</taxon>
        <taxon>Australaves</taxon>
        <taxon>Passeriformes</taxon>
        <taxon>Sylvioidea</taxon>
        <taxon>Hirundinidae</taxon>
        <taxon>Hirundo</taxon>
    </lineage>
</organism>
<dbReference type="OrthoDB" id="8949317at2759"/>
<name>A0A3M0IXB6_HIRRU</name>
<sequence length="166" mass="17998">MEARKNTLAAEKMDYLAAGGNPVGGGKGRGVHLWVFLVILSLVVYLTNGLPNPKGQMGQERKCLKETQKEPTLSQNNRIALDYLLAEEGGVCGKFNESECCIEIDDYGETIRGLAAEIKKVEVTELTWCLILSCTLEMAKGGSGMLGALPRSLQNIYGVMMVGKDL</sequence>
<keyword evidence="3" id="KW-1185">Reference proteome</keyword>
<gene>
    <name evidence="2" type="ORF">DUI87_30909</name>
</gene>
<protein>
    <submittedName>
        <fullName evidence="2">Uncharacterized protein</fullName>
    </submittedName>
</protein>
<dbReference type="Proteomes" id="UP000269221">
    <property type="component" value="Unassembled WGS sequence"/>
</dbReference>
<evidence type="ECO:0000256" key="1">
    <source>
        <dbReference type="SAM" id="Phobius"/>
    </source>
</evidence>
<dbReference type="AlphaFoldDB" id="A0A3M0IXB6"/>
<keyword evidence="1" id="KW-0812">Transmembrane</keyword>
<proteinExistence type="predicted"/>
<keyword evidence="1" id="KW-0472">Membrane</keyword>
<comment type="caution">
    <text evidence="2">The sequence shown here is derived from an EMBL/GenBank/DDBJ whole genome shotgun (WGS) entry which is preliminary data.</text>
</comment>
<dbReference type="Gene3D" id="1.10.287.210">
    <property type="match status" value="1"/>
</dbReference>
<evidence type="ECO:0000313" key="2">
    <source>
        <dbReference type="EMBL" id="RMB92600.1"/>
    </source>
</evidence>